<dbReference type="InterPro" id="IPR001466">
    <property type="entry name" value="Beta-lactam-related"/>
</dbReference>
<dbReference type="Proteomes" id="UP000282674">
    <property type="component" value="Unassembled WGS sequence"/>
</dbReference>
<evidence type="ECO:0000256" key="1">
    <source>
        <dbReference type="SAM" id="SignalP"/>
    </source>
</evidence>
<dbReference type="PANTHER" id="PTHR46825:SF7">
    <property type="entry name" value="D-ALANYL-D-ALANINE CARBOXYPEPTIDASE"/>
    <property type="match status" value="1"/>
</dbReference>
<feature type="domain" description="Beta-lactamase-related" evidence="2">
    <location>
        <begin position="64"/>
        <end position="372"/>
    </location>
</feature>
<protein>
    <submittedName>
        <fullName evidence="3">Class A beta-lactamase-related serine hydrolase</fullName>
    </submittedName>
</protein>
<dbReference type="GO" id="GO:0016787">
    <property type="term" value="F:hydrolase activity"/>
    <property type="evidence" value="ECO:0007669"/>
    <property type="project" value="UniProtKB-KW"/>
</dbReference>
<accession>A0A3M2MDK0</accession>
<dbReference type="SUPFAM" id="SSF56601">
    <property type="entry name" value="beta-lactamase/transpeptidase-like"/>
    <property type="match status" value="1"/>
</dbReference>
<evidence type="ECO:0000313" key="3">
    <source>
        <dbReference type="EMBL" id="RMI46963.1"/>
    </source>
</evidence>
<dbReference type="EMBL" id="RFFG01000006">
    <property type="protein sequence ID" value="RMI46963.1"/>
    <property type="molecule type" value="Genomic_DNA"/>
</dbReference>
<comment type="caution">
    <text evidence="3">The sequence shown here is derived from an EMBL/GenBank/DDBJ whole genome shotgun (WGS) entry which is preliminary data.</text>
</comment>
<name>A0A3M2MDK0_9ACTN</name>
<sequence>MRNIPLAGAAAALTVLAAQGRATARPGAPCQVPPLDPVALEAAVAGPPDSEVTGAILKVTGPAGNWQGVSGAGDLAANAPPALAGRFRIGAVTRLFTAAVVLRLAARGLVVLDEPVQRYLPGVLPGAYPEITVRRLLDHTSGLPDPGAPGDGDAAWFVAHRLDSWTMRELVANAVRGPMAAGPGTVQRENPLGYWLAGMLIEQVTGHAYTIEATRRILRPLRLAATVAPGRHDPDLPVPHATAHLAVREDGRTVLHDVTRQSPWRAADGGLISNAPDLTRFVMALFRGRVVPPPHLDEMFRVPDVPDVPMGGGPRFGLGLMRITGANGVVAWGHTGSLPGYATGLLATRDLSRVVVYALNSPSADSAEHATGIIAATFGG</sequence>
<keyword evidence="4" id="KW-1185">Reference proteome</keyword>
<dbReference type="InterPro" id="IPR012338">
    <property type="entry name" value="Beta-lactam/transpept-like"/>
</dbReference>
<dbReference type="AlphaFoldDB" id="A0A3M2MDK0"/>
<organism evidence="3 4">
    <name type="scientific">Actinomadura harenae</name>
    <dbReference type="NCBI Taxonomy" id="2483351"/>
    <lineage>
        <taxon>Bacteria</taxon>
        <taxon>Bacillati</taxon>
        <taxon>Actinomycetota</taxon>
        <taxon>Actinomycetes</taxon>
        <taxon>Streptosporangiales</taxon>
        <taxon>Thermomonosporaceae</taxon>
        <taxon>Actinomadura</taxon>
    </lineage>
</organism>
<dbReference type="InterPro" id="IPR050491">
    <property type="entry name" value="AmpC-like"/>
</dbReference>
<dbReference type="PANTHER" id="PTHR46825">
    <property type="entry name" value="D-ALANYL-D-ALANINE-CARBOXYPEPTIDASE/ENDOPEPTIDASE AMPH"/>
    <property type="match status" value="1"/>
</dbReference>
<proteinExistence type="predicted"/>
<feature type="chain" id="PRO_5018072584" evidence="1">
    <location>
        <begin position="25"/>
        <end position="380"/>
    </location>
</feature>
<dbReference type="OrthoDB" id="3499702at2"/>
<dbReference type="Pfam" id="PF00144">
    <property type="entry name" value="Beta-lactamase"/>
    <property type="match status" value="1"/>
</dbReference>
<keyword evidence="3" id="KW-0378">Hydrolase</keyword>
<feature type="signal peptide" evidence="1">
    <location>
        <begin position="1"/>
        <end position="24"/>
    </location>
</feature>
<dbReference type="Gene3D" id="3.40.710.10">
    <property type="entry name" value="DD-peptidase/beta-lactamase superfamily"/>
    <property type="match status" value="1"/>
</dbReference>
<reference evidence="3 4" key="1">
    <citation type="submission" date="2018-10" db="EMBL/GenBank/DDBJ databases">
        <title>Isolation from soil.</title>
        <authorList>
            <person name="Hu J."/>
        </authorList>
    </citation>
    <scope>NUCLEOTIDE SEQUENCE [LARGE SCALE GENOMIC DNA]</scope>
    <source>
        <strain evidence="3 4">NEAU-Ht49</strain>
    </source>
</reference>
<evidence type="ECO:0000313" key="4">
    <source>
        <dbReference type="Proteomes" id="UP000282674"/>
    </source>
</evidence>
<evidence type="ECO:0000259" key="2">
    <source>
        <dbReference type="Pfam" id="PF00144"/>
    </source>
</evidence>
<dbReference type="RefSeq" id="WP_122193091.1">
    <property type="nucleotide sequence ID" value="NZ_JBHSKC010000001.1"/>
</dbReference>
<keyword evidence="1" id="KW-0732">Signal</keyword>
<gene>
    <name evidence="3" type="ORF">EBO15_04890</name>
</gene>